<comment type="caution">
    <text evidence="2">The sequence shown here is derived from an EMBL/GenBank/DDBJ whole genome shotgun (WGS) entry which is preliminary data.</text>
</comment>
<dbReference type="Gene3D" id="2.30.60.10">
    <property type="entry name" value="Cyanovirin-N"/>
    <property type="match status" value="1"/>
</dbReference>
<dbReference type="STRING" id="1810919.A0A3D8SCA6"/>
<dbReference type="SMART" id="SM01111">
    <property type="entry name" value="CVNH"/>
    <property type="match status" value="1"/>
</dbReference>
<evidence type="ECO:0000259" key="1">
    <source>
        <dbReference type="SMART" id="SM01111"/>
    </source>
</evidence>
<gene>
    <name evidence="2" type="ORF">DSM5745_04127</name>
</gene>
<protein>
    <recommendedName>
        <fullName evidence="1">Cyanovirin-N domain-containing protein</fullName>
    </recommendedName>
</protein>
<evidence type="ECO:0000313" key="3">
    <source>
        <dbReference type="Proteomes" id="UP000256690"/>
    </source>
</evidence>
<dbReference type="PANTHER" id="PTHR42076">
    <property type="entry name" value="CYANOVIRIN-N HOMOLOG"/>
    <property type="match status" value="1"/>
</dbReference>
<dbReference type="RefSeq" id="XP_026605139.1">
    <property type="nucleotide sequence ID" value="XM_026746143.1"/>
</dbReference>
<dbReference type="AlphaFoldDB" id="A0A3D8SCA6"/>
<dbReference type="OrthoDB" id="2441380at2759"/>
<accession>A0A3D8SCA6</accession>
<keyword evidence="3" id="KW-1185">Reference proteome</keyword>
<dbReference type="PANTHER" id="PTHR42076:SF1">
    <property type="entry name" value="CYANOVIRIN-N DOMAIN-CONTAINING PROTEIN"/>
    <property type="match status" value="1"/>
</dbReference>
<dbReference type="GeneID" id="38114497"/>
<sequence length="106" mass="11905">MSFHHSAQDIRVEDGHRLHAQLQNEDGEWIDAEFDLNQILGNDNGHFQWDAENFSHSAEDITFDIEGGESVPVLRALLRNEDGDAVWADVNLAERIGNDNGSFCVV</sequence>
<dbReference type="EMBL" id="PVWQ01000004">
    <property type="protein sequence ID" value="RDW83801.1"/>
    <property type="molecule type" value="Genomic_DNA"/>
</dbReference>
<organism evidence="2 3">
    <name type="scientific">Aspergillus mulundensis</name>
    <dbReference type="NCBI Taxonomy" id="1810919"/>
    <lineage>
        <taxon>Eukaryota</taxon>
        <taxon>Fungi</taxon>
        <taxon>Dikarya</taxon>
        <taxon>Ascomycota</taxon>
        <taxon>Pezizomycotina</taxon>
        <taxon>Eurotiomycetes</taxon>
        <taxon>Eurotiomycetidae</taxon>
        <taxon>Eurotiales</taxon>
        <taxon>Aspergillaceae</taxon>
        <taxon>Aspergillus</taxon>
        <taxon>Aspergillus subgen. Nidulantes</taxon>
    </lineage>
</organism>
<name>A0A3D8SCA6_9EURO</name>
<evidence type="ECO:0000313" key="2">
    <source>
        <dbReference type="EMBL" id="RDW83801.1"/>
    </source>
</evidence>
<feature type="domain" description="Cyanovirin-N" evidence="1">
    <location>
        <begin position="2"/>
        <end position="105"/>
    </location>
</feature>
<dbReference type="SUPFAM" id="SSF51322">
    <property type="entry name" value="Cyanovirin-N"/>
    <property type="match status" value="1"/>
</dbReference>
<proteinExistence type="predicted"/>
<dbReference type="InterPro" id="IPR036673">
    <property type="entry name" value="Cyanovirin-N_sf"/>
</dbReference>
<reference evidence="2 3" key="1">
    <citation type="journal article" date="2018" name="IMA Fungus">
        <title>IMA Genome-F 9: Draft genome sequence of Annulohypoxylon stygium, Aspergillus mulundensis, Berkeleyomyces basicola (syn. Thielaviopsis basicola), Ceratocystis smalleyi, two Cercospora beticola strains, Coleophoma cylindrospora, Fusarium fracticaudum, Phialophora cf. hyalina, and Morchella septimelata.</title>
        <authorList>
            <person name="Wingfield B.D."/>
            <person name="Bills G.F."/>
            <person name="Dong Y."/>
            <person name="Huang W."/>
            <person name="Nel W.J."/>
            <person name="Swalarsk-Parry B.S."/>
            <person name="Vaghefi N."/>
            <person name="Wilken P.M."/>
            <person name="An Z."/>
            <person name="de Beer Z.W."/>
            <person name="De Vos L."/>
            <person name="Chen L."/>
            <person name="Duong T.A."/>
            <person name="Gao Y."/>
            <person name="Hammerbacher A."/>
            <person name="Kikkert J.R."/>
            <person name="Li Y."/>
            <person name="Li H."/>
            <person name="Li K."/>
            <person name="Li Q."/>
            <person name="Liu X."/>
            <person name="Ma X."/>
            <person name="Naidoo K."/>
            <person name="Pethybridge S.J."/>
            <person name="Sun J."/>
            <person name="Steenkamp E.T."/>
            <person name="van der Nest M.A."/>
            <person name="van Wyk S."/>
            <person name="Wingfield M.J."/>
            <person name="Xiong C."/>
            <person name="Yue Q."/>
            <person name="Zhang X."/>
        </authorList>
    </citation>
    <scope>NUCLEOTIDE SEQUENCE [LARGE SCALE GENOMIC DNA]</scope>
    <source>
        <strain evidence="2 3">DSM 5745</strain>
    </source>
</reference>
<dbReference type="Proteomes" id="UP000256690">
    <property type="component" value="Unassembled WGS sequence"/>
</dbReference>
<dbReference type="InterPro" id="IPR011058">
    <property type="entry name" value="Cyanovirin-N"/>
</dbReference>
<dbReference type="Pfam" id="PF08881">
    <property type="entry name" value="CVNH"/>
    <property type="match status" value="1"/>
</dbReference>